<name>A0ABQ5FA16_9ASTR</name>
<dbReference type="Pfam" id="PF07727">
    <property type="entry name" value="RVT_2"/>
    <property type="match status" value="1"/>
</dbReference>
<keyword evidence="3" id="KW-1185">Reference proteome</keyword>
<proteinExistence type="predicted"/>
<dbReference type="Proteomes" id="UP001151760">
    <property type="component" value="Unassembled WGS sequence"/>
</dbReference>
<comment type="caution">
    <text evidence="2">The sequence shown here is derived from an EMBL/GenBank/DDBJ whole genome shotgun (WGS) entry which is preliminary data.</text>
</comment>
<dbReference type="InterPro" id="IPR013103">
    <property type="entry name" value="RVT_2"/>
</dbReference>
<feature type="domain" description="Reverse transcriptase Ty1/copia-type" evidence="1">
    <location>
        <begin position="102"/>
        <end position="165"/>
    </location>
</feature>
<reference evidence="2" key="2">
    <citation type="submission" date="2022-01" db="EMBL/GenBank/DDBJ databases">
        <authorList>
            <person name="Yamashiro T."/>
            <person name="Shiraishi A."/>
            <person name="Satake H."/>
            <person name="Nakayama K."/>
        </authorList>
    </citation>
    <scope>NUCLEOTIDE SEQUENCE</scope>
</reference>
<reference evidence="2" key="1">
    <citation type="journal article" date="2022" name="Int. J. Mol. Sci.">
        <title>Draft Genome of Tanacetum Coccineum: Genomic Comparison of Closely Related Tanacetum-Family Plants.</title>
        <authorList>
            <person name="Yamashiro T."/>
            <person name="Shiraishi A."/>
            <person name="Nakayama K."/>
            <person name="Satake H."/>
        </authorList>
    </citation>
    <scope>NUCLEOTIDE SEQUENCE</scope>
</reference>
<evidence type="ECO:0000259" key="1">
    <source>
        <dbReference type="Pfam" id="PF07727"/>
    </source>
</evidence>
<dbReference type="PANTHER" id="PTHR11439:SF487">
    <property type="entry name" value="RNA-DIRECTED DNA POLYMERASE"/>
    <property type="match status" value="1"/>
</dbReference>
<gene>
    <name evidence="2" type="ORF">Tco_1003251</name>
</gene>
<evidence type="ECO:0000313" key="3">
    <source>
        <dbReference type="Proteomes" id="UP001151760"/>
    </source>
</evidence>
<accession>A0ABQ5FA16</accession>
<organism evidence="2 3">
    <name type="scientific">Tanacetum coccineum</name>
    <dbReference type="NCBI Taxonomy" id="301880"/>
    <lineage>
        <taxon>Eukaryota</taxon>
        <taxon>Viridiplantae</taxon>
        <taxon>Streptophyta</taxon>
        <taxon>Embryophyta</taxon>
        <taxon>Tracheophyta</taxon>
        <taxon>Spermatophyta</taxon>
        <taxon>Magnoliopsida</taxon>
        <taxon>eudicotyledons</taxon>
        <taxon>Gunneridae</taxon>
        <taxon>Pentapetalae</taxon>
        <taxon>asterids</taxon>
        <taxon>campanulids</taxon>
        <taxon>Asterales</taxon>
        <taxon>Asteraceae</taxon>
        <taxon>Asteroideae</taxon>
        <taxon>Anthemideae</taxon>
        <taxon>Anthemidinae</taxon>
        <taxon>Tanacetum</taxon>
    </lineage>
</organism>
<dbReference type="PANTHER" id="PTHR11439">
    <property type="entry name" value="GAG-POL-RELATED RETROTRANSPOSON"/>
    <property type="match status" value="1"/>
</dbReference>
<evidence type="ECO:0000313" key="2">
    <source>
        <dbReference type="EMBL" id="GJT59718.1"/>
    </source>
</evidence>
<dbReference type="CDD" id="cd09272">
    <property type="entry name" value="RNase_HI_RT_Ty1"/>
    <property type="match status" value="1"/>
</dbReference>
<dbReference type="EMBL" id="BQNB010017134">
    <property type="protein sequence ID" value="GJT59718.1"/>
    <property type="molecule type" value="Genomic_DNA"/>
</dbReference>
<protein>
    <submittedName>
        <fullName evidence="2">Retrovirus-related pol polyprotein from transposon TNT 1-94</fullName>
    </submittedName>
</protein>
<sequence length="452" mass="51447">MTGICCFSQCSMNTSNFQVLYLPPISATTLPPPDIARTSSSTTIDQEALSLSKSPNIEATNSPLNSTHVETNEEVVMFNSDTFTNPFASPDTSSAESSSRILVPRPDKAMIISLKWIFKVKLDEYGEVLKKKARLVAKGYRQEEGIDFEESFAPVACIEAIRIFIFSNKKYADHAGCQDSRKTEYISLSGCCAQIQWMRSQLTDYGFDYNKIPLYRDSQSAITLSCNTMQHSRTKHIAVRYHFIKEHVENEIVELYFVKTAYLAADNSTKAARCENAFKFLSNSSVCKAHTEDAETVFAKSGEVSLRLLLLVSHMPHPDRNNTYAKPPLEIQILKLIKTLDVLQEKTQARTQLDFQYFRYYEVSSTSANLDFASLLWDEFEWQAVERSSRPLKMSKLLYTRFTKLIIDYILSHNKSIPRRSYSKLHSSQDDQPITKLLSITNGDYKFGMEVP</sequence>